<dbReference type="AlphaFoldDB" id="A0A5C3QFC4"/>
<feature type="region of interest" description="Disordered" evidence="1">
    <location>
        <begin position="177"/>
        <end position="196"/>
    </location>
</feature>
<gene>
    <name evidence="2" type="ORF">BDV98DRAFT_605742</name>
</gene>
<name>A0A5C3QFC4_9AGAR</name>
<organism evidence="2 3">
    <name type="scientific">Pterulicium gracile</name>
    <dbReference type="NCBI Taxonomy" id="1884261"/>
    <lineage>
        <taxon>Eukaryota</taxon>
        <taxon>Fungi</taxon>
        <taxon>Dikarya</taxon>
        <taxon>Basidiomycota</taxon>
        <taxon>Agaricomycotina</taxon>
        <taxon>Agaricomycetes</taxon>
        <taxon>Agaricomycetidae</taxon>
        <taxon>Agaricales</taxon>
        <taxon>Pleurotineae</taxon>
        <taxon>Pterulaceae</taxon>
        <taxon>Pterulicium</taxon>
    </lineage>
</organism>
<accession>A0A5C3QFC4</accession>
<protein>
    <submittedName>
        <fullName evidence="2">Uncharacterized protein</fullName>
    </submittedName>
</protein>
<dbReference type="EMBL" id="ML178831">
    <property type="protein sequence ID" value="TFK99937.1"/>
    <property type="molecule type" value="Genomic_DNA"/>
</dbReference>
<dbReference type="Proteomes" id="UP000305067">
    <property type="component" value="Unassembled WGS sequence"/>
</dbReference>
<keyword evidence="3" id="KW-1185">Reference proteome</keyword>
<evidence type="ECO:0000313" key="2">
    <source>
        <dbReference type="EMBL" id="TFK99937.1"/>
    </source>
</evidence>
<reference evidence="2 3" key="1">
    <citation type="journal article" date="2019" name="Nat. Ecol. Evol.">
        <title>Megaphylogeny resolves global patterns of mushroom evolution.</title>
        <authorList>
            <person name="Varga T."/>
            <person name="Krizsan K."/>
            <person name="Foldi C."/>
            <person name="Dima B."/>
            <person name="Sanchez-Garcia M."/>
            <person name="Sanchez-Ramirez S."/>
            <person name="Szollosi G.J."/>
            <person name="Szarkandi J.G."/>
            <person name="Papp V."/>
            <person name="Albert L."/>
            <person name="Andreopoulos W."/>
            <person name="Angelini C."/>
            <person name="Antonin V."/>
            <person name="Barry K.W."/>
            <person name="Bougher N.L."/>
            <person name="Buchanan P."/>
            <person name="Buyck B."/>
            <person name="Bense V."/>
            <person name="Catcheside P."/>
            <person name="Chovatia M."/>
            <person name="Cooper J."/>
            <person name="Damon W."/>
            <person name="Desjardin D."/>
            <person name="Finy P."/>
            <person name="Geml J."/>
            <person name="Haridas S."/>
            <person name="Hughes K."/>
            <person name="Justo A."/>
            <person name="Karasinski D."/>
            <person name="Kautmanova I."/>
            <person name="Kiss B."/>
            <person name="Kocsube S."/>
            <person name="Kotiranta H."/>
            <person name="LaButti K.M."/>
            <person name="Lechner B.E."/>
            <person name="Liimatainen K."/>
            <person name="Lipzen A."/>
            <person name="Lukacs Z."/>
            <person name="Mihaltcheva S."/>
            <person name="Morgado L.N."/>
            <person name="Niskanen T."/>
            <person name="Noordeloos M.E."/>
            <person name="Ohm R.A."/>
            <person name="Ortiz-Santana B."/>
            <person name="Ovrebo C."/>
            <person name="Racz N."/>
            <person name="Riley R."/>
            <person name="Savchenko A."/>
            <person name="Shiryaev A."/>
            <person name="Soop K."/>
            <person name="Spirin V."/>
            <person name="Szebenyi C."/>
            <person name="Tomsovsky M."/>
            <person name="Tulloss R.E."/>
            <person name="Uehling J."/>
            <person name="Grigoriev I.V."/>
            <person name="Vagvolgyi C."/>
            <person name="Papp T."/>
            <person name="Martin F.M."/>
            <person name="Miettinen O."/>
            <person name="Hibbett D.S."/>
            <person name="Nagy L.G."/>
        </authorList>
    </citation>
    <scope>NUCLEOTIDE SEQUENCE [LARGE SCALE GENOMIC DNA]</scope>
    <source>
        <strain evidence="2 3">CBS 309.79</strain>
    </source>
</reference>
<evidence type="ECO:0000256" key="1">
    <source>
        <dbReference type="SAM" id="MobiDB-lite"/>
    </source>
</evidence>
<sequence length="244" mass="27143">MTDRISSNYTDELLDQACDTQEPPRVMLSKLAKLSIGGRGLVLIMTKGISAQSLVHLACKGFMANPICNFLSNLAEYLGSLQSLGDAVIDLLTRKQGTDDGATTDDIFPNVTSLSLGNLLVSISKVLDMIESRRKLSADTPPHNGKRLLFCNLTALATEHHSMTDQELDEQMAQLARSRISNHQRDGSRTDDTEDASDFLRGVPKAEMQSYLNPPLNWKEGLRREPEQQTRMKQLLEEGLELWL</sequence>
<proteinExistence type="predicted"/>
<evidence type="ECO:0000313" key="3">
    <source>
        <dbReference type="Proteomes" id="UP000305067"/>
    </source>
</evidence>